<organism evidence="6 7">
    <name type="scientific">Shewanella decolorationis S12</name>
    <dbReference type="NCBI Taxonomy" id="1353536"/>
    <lineage>
        <taxon>Bacteria</taxon>
        <taxon>Pseudomonadati</taxon>
        <taxon>Pseudomonadota</taxon>
        <taxon>Gammaproteobacteria</taxon>
        <taxon>Alteromonadales</taxon>
        <taxon>Shewanellaceae</taxon>
        <taxon>Shewanella</taxon>
    </lineage>
</organism>
<proteinExistence type="predicted"/>
<dbReference type="EC" id="2.7.7.65" evidence="1"/>
<dbReference type="PANTHER" id="PTHR45138">
    <property type="entry name" value="REGULATORY COMPONENTS OF SENSORY TRANSDUCTION SYSTEM"/>
    <property type="match status" value="1"/>
</dbReference>
<evidence type="ECO:0000256" key="1">
    <source>
        <dbReference type="ARBA" id="ARBA00012528"/>
    </source>
</evidence>
<reference evidence="6 7" key="1">
    <citation type="journal article" date="2013" name="Genome Announc.">
        <title>Draft Genome Sequence of Shewanella decolorationis S12, a Dye-Degrading Bacterium Isolated from a Wastewater Treatment Plant.</title>
        <authorList>
            <person name="Xu M."/>
            <person name="Fang Y."/>
            <person name="Liu J."/>
            <person name="Chen X."/>
            <person name="Sun G."/>
            <person name="Guo J."/>
            <person name="Hua Z."/>
            <person name="Tu Q."/>
            <person name="Wu L."/>
            <person name="Zhou J."/>
            <person name="Liu X."/>
        </authorList>
    </citation>
    <scope>NUCLEOTIDE SEQUENCE [LARGE SCALE GENOMIC DNA]</scope>
    <source>
        <strain evidence="6 7">S12</strain>
    </source>
</reference>
<dbReference type="InterPro" id="IPR043128">
    <property type="entry name" value="Rev_trsase/Diguanyl_cyclase"/>
</dbReference>
<dbReference type="SUPFAM" id="SSF48452">
    <property type="entry name" value="TPR-like"/>
    <property type="match status" value="1"/>
</dbReference>
<keyword evidence="7" id="KW-1185">Reference proteome</keyword>
<evidence type="ECO:0000256" key="4">
    <source>
        <dbReference type="SAM" id="Phobius"/>
    </source>
</evidence>
<name>A0ABP2YYE4_9GAMM</name>
<dbReference type="SUPFAM" id="SSF55073">
    <property type="entry name" value="Nucleotide cyclase"/>
    <property type="match status" value="1"/>
</dbReference>
<feature type="domain" description="GGDEF" evidence="5">
    <location>
        <begin position="482"/>
        <end position="617"/>
    </location>
</feature>
<feature type="coiled-coil region" evidence="3">
    <location>
        <begin position="360"/>
        <end position="412"/>
    </location>
</feature>
<dbReference type="PANTHER" id="PTHR45138:SF9">
    <property type="entry name" value="DIGUANYLATE CYCLASE DGCM-RELATED"/>
    <property type="match status" value="1"/>
</dbReference>
<dbReference type="EMBL" id="AXZL01000076">
    <property type="protein sequence ID" value="ESE39406.1"/>
    <property type="molecule type" value="Genomic_DNA"/>
</dbReference>
<accession>A0ABP2YYE4</accession>
<dbReference type="Proteomes" id="UP000017548">
    <property type="component" value="Unassembled WGS sequence"/>
</dbReference>
<keyword evidence="4" id="KW-0812">Transmembrane</keyword>
<comment type="catalytic activity">
    <reaction evidence="2">
        <text>2 GTP = 3',3'-c-di-GMP + 2 diphosphate</text>
        <dbReference type="Rhea" id="RHEA:24898"/>
        <dbReference type="ChEBI" id="CHEBI:33019"/>
        <dbReference type="ChEBI" id="CHEBI:37565"/>
        <dbReference type="ChEBI" id="CHEBI:58805"/>
        <dbReference type="EC" id="2.7.7.65"/>
    </reaction>
</comment>
<evidence type="ECO:0000256" key="3">
    <source>
        <dbReference type="SAM" id="Coils"/>
    </source>
</evidence>
<dbReference type="Pfam" id="PF00990">
    <property type="entry name" value="GGDEF"/>
    <property type="match status" value="1"/>
</dbReference>
<evidence type="ECO:0000259" key="5">
    <source>
        <dbReference type="PROSITE" id="PS50887"/>
    </source>
</evidence>
<dbReference type="Gene3D" id="3.30.70.270">
    <property type="match status" value="1"/>
</dbReference>
<gene>
    <name evidence="6" type="ORF">SHD_3615</name>
</gene>
<dbReference type="Gene3D" id="1.25.40.10">
    <property type="entry name" value="Tetratricopeptide repeat domain"/>
    <property type="match status" value="1"/>
</dbReference>
<dbReference type="SMART" id="SM00267">
    <property type="entry name" value="GGDEF"/>
    <property type="match status" value="1"/>
</dbReference>
<evidence type="ECO:0000313" key="6">
    <source>
        <dbReference type="EMBL" id="ESE39406.1"/>
    </source>
</evidence>
<keyword evidence="4" id="KW-1133">Transmembrane helix</keyword>
<dbReference type="InterPro" id="IPR000160">
    <property type="entry name" value="GGDEF_dom"/>
</dbReference>
<evidence type="ECO:0000313" key="7">
    <source>
        <dbReference type="Proteomes" id="UP000017548"/>
    </source>
</evidence>
<dbReference type="InterPro" id="IPR011990">
    <property type="entry name" value="TPR-like_helical_dom_sf"/>
</dbReference>
<dbReference type="PROSITE" id="PS50887">
    <property type="entry name" value="GGDEF"/>
    <property type="match status" value="1"/>
</dbReference>
<protein>
    <recommendedName>
        <fullName evidence="1">diguanylate cyclase</fullName>
        <ecNumber evidence="1">2.7.7.65</ecNumber>
    </recommendedName>
</protein>
<evidence type="ECO:0000256" key="2">
    <source>
        <dbReference type="ARBA" id="ARBA00034247"/>
    </source>
</evidence>
<dbReference type="InterPro" id="IPR029787">
    <property type="entry name" value="Nucleotide_cyclase"/>
</dbReference>
<keyword evidence="3" id="KW-0175">Coiled coil</keyword>
<keyword evidence="4" id="KW-0472">Membrane</keyword>
<dbReference type="CDD" id="cd01949">
    <property type="entry name" value="GGDEF"/>
    <property type="match status" value="1"/>
</dbReference>
<dbReference type="InterPro" id="IPR050469">
    <property type="entry name" value="Diguanylate_Cyclase"/>
</dbReference>
<dbReference type="NCBIfam" id="TIGR00254">
    <property type="entry name" value="GGDEF"/>
    <property type="match status" value="1"/>
</dbReference>
<sequence>MLAITTLHSWSYAEDLKFSEFEQKIWTLVSDKTVTEQQVYSELQGLNLELSNMQPNEQALFLMHECRIAIRATQQPNPQVLKKLQNLNRYEIYKYDSAALIKCKQYQEYLNSESDKIFLLEYEAFYKLNESDTPLLKMWLAYDFANIAMDAGYTDEAINAIGLSIEIAEANNLQEWVSESLGILALLQSDIKQTSLALLTINRAIELSRNADNIKILQLRQGFILKEANQFNDALAVYNNIINKENDYYADAYITAALNISAIYQSIGKNNENLKLTEKILTIIDPAKDPYSWHQANILRAFALLTTGQYDAANQLFYQSQLWFERNHWLVYLVPKIEEWAKLLEQSNLYKPAYYALTDASNLKHRLNIQKRQRDALLNNARLESEQHKRALLELSEEHKKANILLEKQQNEHNLIITIVIITITMALFILTVYLRLRNAHRLLAVKSHQLDYESKHDPLTKVYNRRYFEQFIRTKYNDDNIDALFLLIDIDHFKNVNDTYGHQIGDLVLEIVSKRISNRVKNNDKVIRWGGEEFLVYIENPDNKVNCIKLIERLLNEIYNTPIELKDNQLYVTISIGFGVYQMINQTQIDQVLNQIDEYLYKAKTQGRNQAVGNLGRLEINDESFITLKTSNATS</sequence>
<comment type="caution">
    <text evidence="6">The sequence shown here is derived from an EMBL/GenBank/DDBJ whole genome shotgun (WGS) entry which is preliminary data.</text>
</comment>
<feature type="transmembrane region" description="Helical" evidence="4">
    <location>
        <begin position="415"/>
        <end position="437"/>
    </location>
</feature>